<name>A0A0P1G3G7_9RHOB</name>
<sequence length="96" mass="9883">MSDTVNEAVKALNAKLDGEGFDGTAKFVIEDEGSLIIDENGAHAGDEDADVTLSASQETFEGILSGDLDPTSAFMSGKLSVDGDMGAAMRLAQVLS</sequence>
<evidence type="ECO:0000313" key="3">
    <source>
        <dbReference type="Proteomes" id="UP000054935"/>
    </source>
</evidence>
<organism evidence="2 3">
    <name type="scientific">Tropicibacter naphthalenivorans</name>
    <dbReference type="NCBI Taxonomy" id="441103"/>
    <lineage>
        <taxon>Bacteria</taxon>
        <taxon>Pseudomonadati</taxon>
        <taxon>Pseudomonadota</taxon>
        <taxon>Alphaproteobacteria</taxon>
        <taxon>Rhodobacterales</taxon>
        <taxon>Roseobacteraceae</taxon>
        <taxon>Tropicibacter</taxon>
    </lineage>
</organism>
<dbReference type="SUPFAM" id="SSF55718">
    <property type="entry name" value="SCP-like"/>
    <property type="match status" value="1"/>
</dbReference>
<protein>
    <submittedName>
        <fullName evidence="2">Putative sterol carrier protein</fullName>
    </submittedName>
</protein>
<dbReference type="InterPro" id="IPR003033">
    <property type="entry name" value="SCP2_sterol-bd_dom"/>
</dbReference>
<dbReference type="AlphaFoldDB" id="A0A0P1G3G7"/>
<keyword evidence="3" id="KW-1185">Reference proteome</keyword>
<proteinExistence type="predicted"/>
<dbReference type="Gene3D" id="3.30.1050.10">
    <property type="entry name" value="SCP2 sterol-binding domain"/>
    <property type="match status" value="1"/>
</dbReference>
<gene>
    <name evidence="2" type="ORF">TRN7648_00840</name>
</gene>
<evidence type="ECO:0000313" key="2">
    <source>
        <dbReference type="EMBL" id="CUH76220.1"/>
    </source>
</evidence>
<reference evidence="2 3" key="1">
    <citation type="submission" date="2015-09" db="EMBL/GenBank/DDBJ databases">
        <authorList>
            <consortium name="Swine Surveillance"/>
        </authorList>
    </citation>
    <scope>NUCLEOTIDE SEQUENCE [LARGE SCALE GENOMIC DNA]</scope>
    <source>
        <strain evidence="2 3">CECT 7648</strain>
    </source>
</reference>
<dbReference type="STRING" id="441103.TRN7648_00840"/>
<evidence type="ECO:0000259" key="1">
    <source>
        <dbReference type="Pfam" id="PF02036"/>
    </source>
</evidence>
<accession>A0A0P1G3G7</accession>
<dbReference type="RefSeq" id="WP_058246347.1">
    <property type="nucleotide sequence ID" value="NZ_CYSE01000001.1"/>
</dbReference>
<dbReference type="Pfam" id="PF02036">
    <property type="entry name" value="SCP2"/>
    <property type="match status" value="1"/>
</dbReference>
<dbReference type="Proteomes" id="UP000054935">
    <property type="component" value="Unassembled WGS sequence"/>
</dbReference>
<dbReference type="OrthoDB" id="9809312at2"/>
<dbReference type="InterPro" id="IPR036527">
    <property type="entry name" value="SCP2_sterol-bd_dom_sf"/>
</dbReference>
<dbReference type="EMBL" id="CYSE01000001">
    <property type="protein sequence ID" value="CUH76220.1"/>
    <property type="molecule type" value="Genomic_DNA"/>
</dbReference>
<feature type="domain" description="SCP2" evidence="1">
    <location>
        <begin position="20"/>
        <end position="95"/>
    </location>
</feature>